<feature type="domain" description="Squalene cyclase N-terminal" evidence="5">
    <location>
        <begin position="93"/>
        <end position="367"/>
    </location>
</feature>
<dbReference type="SUPFAM" id="SSF48239">
    <property type="entry name" value="Terpenoid cyclases/Protein prenyltransferases"/>
    <property type="match status" value="2"/>
</dbReference>
<protein>
    <recommendedName>
        <fullName evidence="2">Terpene cyclase/mutase family member</fullName>
        <ecNumber evidence="2">5.4.99.-</ecNumber>
    </recommendedName>
</protein>
<gene>
    <name evidence="6" type="ORF">GJ744_004049</name>
</gene>
<accession>A0A8H7A6Z2</accession>
<evidence type="ECO:0000256" key="1">
    <source>
        <dbReference type="ARBA" id="ARBA00022737"/>
    </source>
</evidence>
<feature type="region of interest" description="Disordered" evidence="3">
    <location>
        <begin position="1"/>
        <end position="31"/>
    </location>
</feature>
<dbReference type="InterPro" id="IPR032696">
    <property type="entry name" value="SQ_cyclase_C"/>
</dbReference>
<dbReference type="GO" id="GO:0005811">
    <property type="term" value="C:lipid droplet"/>
    <property type="evidence" value="ECO:0007669"/>
    <property type="project" value="InterPro"/>
</dbReference>
<sequence>MTGKNLQHRSHIGPWKTPAKGHLRIDPNGDEQTQLTRWRLDTTHDRQAWRYLESDTDCEQWPPQNNAEKHHLGLDQELLPDVAPAETPSQSIKNGVSYLSQLQLSPGHWASEHSGPLFLVPITVIAWYVTSTPIPPEYAIEMKRYVFSRQNPQNGGWAWQAESDVTTNFGTALNYVALRLLGADKDDRRMVKARRCLHSLGGAGYAAAVAKFWLCVLGVMEWSGVNPFLPDIWLAKPSDTTAPWNWTLALRTAFAPLSYVWSKRWSYPLNELTTQLRAELYPEQSYDSINFSAYRSALSTSDNKFPKHWLVNLMNFLAVWVYLPLLRSTSTKQQAEERAWEFVYTEDENTNYIGLTIVSLAANLVATYIREGEDGESVKKHREKQNVYPFMTRDGMLINMVDGCQIWDIALIVQTLSAAGMANDPDYRVLLQKSLELLDKHQLQDNVPNQDRCFRQHRKGGWGIGVKEQGYMTVDATSEALRSVLLLQEEHHFPRLISNDRLQDAIDCMLLMQNDTGGFCVYEKRRGGLDLEWLESSEFAGKSVVSYDYVECAASVLTSLALYQRHDPKYRAADIQHVIDLGLQYIQTAQDRDGGWWAVWGYCYIYGAMWALECLAVFDKSYETSVHAHLGCDFLVSKQKPDGGWGESYKSLEAETYVQHAESQTVQTAWACLALLYARYPDREVVTRGIKLLMRRQSTKGQWARGPNEGGVGTGTVSYSNYALYWPVRAMGEYVKVYGDAELQ</sequence>
<dbReference type="EMBL" id="JAACFV010000188">
    <property type="protein sequence ID" value="KAF7503258.1"/>
    <property type="molecule type" value="Genomic_DNA"/>
</dbReference>
<dbReference type="Gene3D" id="6.20.120.20">
    <property type="match status" value="1"/>
</dbReference>
<organism evidence="6 7">
    <name type="scientific">Endocarpon pusillum</name>
    <dbReference type="NCBI Taxonomy" id="364733"/>
    <lineage>
        <taxon>Eukaryota</taxon>
        <taxon>Fungi</taxon>
        <taxon>Dikarya</taxon>
        <taxon>Ascomycota</taxon>
        <taxon>Pezizomycotina</taxon>
        <taxon>Eurotiomycetes</taxon>
        <taxon>Chaetothyriomycetidae</taxon>
        <taxon>Verrucariales</taxon>
        <taxon>Verrucariaceae</taxon>
        <taxon>Endocarpon</taxon>
    </lineage>
</organism>
<dbReference type="AlphaFoldDB" id="A0A8H7A6Z2"/>
<keyword evidence="7" id="KW-1185">Reference proteome</keyword>
<evidence type="ECO:0000313" key="7">
    <source>
        <dbReference type="Proteomes" id="UP000606974"/>
    </source>
</evidence>
<dbReference type="EC" id="5.4.99.-" evidence="2"/>
<evidence type="ECO:0000313" key="6">
    <source>
        <dbReference type="EMBL" id="KAF7503258.1"/>
    </source>
</evidence>
<name>A0A8H7A6Z2_9EURO</name>
<dbReference type="GO" id="GO:0000250">
    <property type="term" value="F:lanosterol synthase activity"/>
    <property type="evidence" value="ECO:0007669"/>
    <property type="project" value="TreeGrafter"/>
</dbReference>
<dbReference type="Pfam" id="PF13249">
    <property type="entry name" value="SQHop_cyclase_N"/>
    <property type="match status" value="1"/>
</dbReference>
<dbReference type="Gene3D" id="1.50.10.20">
    <property type="match status" value="2"/>
</dbReference>
<evidence type="ECO:0000259" key="4">
    <source>
        <dbReference type="Pfam" id="PF13243"/>
    </source>
</evidence>
<dbReference type="NCBIfam" id="TIGR01787">
    <property type="entry name" value="squalene_cyclas"/>
    <property type="match status" value="1"/>
</dbReference>
<comment type="similarity">
    <text evidence="2">Belongs to the terpene cyclase/mutase family.</text>
</comment>
<dbReference type="InterPro" id="IPR032697">
    <property type="entry name" value="SQ_cyclase_N"/>
</dbReference>
<dbReference type="OrthoDB" id="21502at2759"/>
<reference evidence="6" key="1">
    <citation type="submission" date="2020-02" db="EMBL/GenBank/DDBJ databases">
        <authorList>
            <person name="Palmer J.M."/>
        </authorList>
    </citation>
    <scope>NUCLEOTIDE SEQUENCE</scope>
    <source>
        <strain evidence="6">EPUS1.4</strain>
        <tissue evidence="6">Thallus</tissue>
    </source>
</reference>
<proteinExistence type="inferred from homology"/>
<dbReference type="Proteomes" id="UP000606974">
    <property type="component" value="Unassembled WGS sequence"/>
</dbReference>
<comment type="caution">
    <text evidence="6">The sequence shown here is derived from an EMBL/GenBank/DDBJ whole genome shotgun (WGS) entry which is preliminary data.</text>
</comment>
<feature type="domain" description="Squalene cyclase C-terminal" evidence="4">
    <location>
        <begin position="406"/>
        <end position="735"/>
    </location>
</feature>
<feature type="compositionally biased region" description="Basic residues" evidence="3">
    <location>
        <begin position="1"/>
        <end position="11"/>
    </location>
</feature>
<dbReference type="PANTHER" id="PTHR11764">
    <property type="entry name" value="TERPENE CYCLASE/MUTASE FAMILY MEMBER"/>
    <property type="match status" value="1"/>
</dbReference>
<keyword evidence="1" id="KW-0677">Repeat</keyword>
<dbReference type="GO" id="GO:0006696">
    <property type="term" value="P:ergosterol biosynthetic process"/>
    <property type="evidence" value="ECO:0007669"/>
    <property type="project" value="TreeGrafter"/>
</dbReference>
<keyword evidence="2" id="KW-0413">Isomerase</keyword>
<dbReference type="GO" id="GO:0016104">
    <property type="term" value="P:triterpenoid biosynthetic process"/>
    <property type="evidence" value="ECO:0007669"/>
    <property type="project" value="InterPro"/>
</dbReference>
<evidence type="ECO:0000256" key="3">
    <source>
        <dbReference type="SAM" id="MobiDB-lite"/>
    </source>
</evidence>
<dbReference type="InterPro" id="IPR008930">
    <property type="entry name" value="Terpenoid_cyclase/PrenylTrfase"/>
</dbReference>
<evidence type="ECO:0000259" key="5">
    <source>
        <dbReference type="Pfam" id="PF13249"/>
    </source>
</evidence>
<dbReference type="Pfam" id="PF13243">
    <property type="entry name" value="SQHop_cyclase_C"/>
    <property type="match status" value="1"/>
</dbReference>
<evidence type="ECO:0000256" key="2">
    <source>
        <dbReference type="RuleBase" id="RU362003"/>
    </source>
</evidence>
<dbReference type="PANTHER" id="PTHR11764:SF76">
    <property type="entry name" value="TERPENE CYCLASE_MUTASE FAMILY MEMBER"/>
    <property type="match status" value="1"/>
</dbReference>
<dbReference type="InterPro" id="IPR018333">
    <property type="entry name" value="Squalene_cyclase"/>
</dbReference>